<gene>
    <name evidence="1" type="ORF">H0A61_01726</name>
</gene>
<organism evidence="1 2">
    <name type="scientific">Koleobacter methoxysyntrophicus</name>
    <dbReference type="NCBI Taxonomy" id="2751313"/>
    <lineage>
        <taxon>Bacteria</taxon>
        <taxon>Bacillati</taxon>
        <taxon>Bacillota</taxon>
        <taxon>Clostridia</taxon>
        <taxon>Koleobacterales</taxon>
        <taxon>Koleobacteraceae</taxon>
        <taxon>Koleobacter</taxon>
    </lineage>
</organism>
<accession>A0A8A0RLT6</accession>
<proteinExistence type="predicted"/>
<protein>
    <recommendedName>
        <fullName evidence="3">Flagellar hook-length control protein FliK</fullName>
    </recommendedName>
</protein>
<evidence type="ECO:0000313" key="2">
    <source>
        <dbReference type="Proteomes" id="UP000662904"/>
    </source>
</evidence>
<evidence type="ECO:0008006" key="3">
    <source>
        <dbReference type="Google" id="ProtNLM"/>
    </source>
</evidence>
<keyword evidence="2" id="KW-1185">Reference proteome</keyword>
<dbReference type="Proteomes" id="UP000662904">
    <property type="component" value="Chromosome"/>
</dbReference>
<evidence type="ECO:0000313" key="1">
    <source>
        <dbReference type="EMBL" id="QSQ09365.1"/>
    </source>
</evidence>
<dbReference type="RefSeq" id="WP_206706724.1">
    <property type="nucleotide sequence ID" value="NZ_CP059066.1"/>
</dbReference>
<dbReference type="KEGG" id="kme:H0A61_01726"/>
<reference evidence="1" key="1">
    <citation type="submission" date="2020-07" db="EMBL/GenBank/DDBJ databases">
        <title>Koleobacter methoxysyntrophicus gen. nov., sp. nov., a novel anaerobic bacterium isolated from deep subsurface oil field and proposal of Koleobacterales ord. nov. in the phylum Firmicutes.</title>
        <authorList>
            <person name="Sakamoto S."/>
            <person name="Tamaki H."/>
        </authorList>
    </citation>
    <scope>NUCLEOTIDE SEQUENCE</scope>
    <source>
        <strain evidence="1">NRmbB1</strain>
    </source>
</reference>
<dbReference type="AlphaFoldDB" id="A0A8A0RLT6"/>
<sequence length="463" mass="52448">MALNIIRLQGDLLLPRLNDKNDELKPGDILKVKVVEILNDKVILDLKGKLIPAKTDITLREGEELFLKFQGFSEGQLTLRKIDSEPSLKTDILQTDLERVFKELGLFPTERNLLIGRKLMEFHLPVNRETIQIVNQLLSRLAGPLDNRINAVLHLIKGDIPISEGILETVYSYIQGRPSLGNDISEIERSLQRLEECLQEAAGERKGSEAMPERKQLIEFIEKMRDSLMRMKIELNEGAAVKDLQGKLKAFLEGKHLERFMKLMDEPAMKNNKPASGMVPVSGGEEFEGIGSSKGSSNGEAALSRVKDALVRLVKNLSAESFINSSRETGEENRTIYFQVPLSRDGKWYTSRIKISSNGRGKTKGFNPQKLRISFNIETKNMARVSVELDIKDNRLKGIIGVEREEIRDFLHKNLPLLKTAFEDLRYLFEGIECTVIEPESTAEPLIGKRFLTEKINRVDIKI</sequence>
<name>A0A8A0RLT6_9FIRM</name>
<dbReference type="EMBL" id="CP059066">
    <property type="protein sequence ID" value="QSQ09365.1"/>
    <property type="molecule type" value="Genomic_DNA"/>
</dbReference>